<name>A0A931CKX1_9MICC</name>
<feature type="transmembrane region" description="Helical" evidence="1">
    <location>
        <begin position="212"/>
        <end position="235"/>
    </location>
</feature>
<feature type="transmembrane region" description="Helical" evidence="1">
    <location>
        <begin position="21"/>
        <end position="51"/>
    </location>
</feature>
<dbReference type="Proteomes" id="UP000655366">
    <property type="component" value="Unassembled WGS sequence"/>
</dbReference>
<keyword evidence="1" id="KW-1133">Transmembrane helix</keyword>
<feature type="transmembrane region" description="Helical" evidence="1">
    <location>
        <begin position="402"/>
        <end position="422"/>
    </location>
</feature>
<feature type="transmembrane region" description="Helical" evidence="1">
    <location>
        <begin position="434"/>
        <end position="456"/>
    </location>
</feature>
<keyword evidence="1" id="KW-0472">Membrane</keyword>
<dbReference type="AlphaFoldDB" id="A0A931CKX1"/>
<keyword evidence="3" id="KW-1185">Reference proteome</keyword>
<evidence type="ECO:0000256" key="1">
    <source>
        <dbReference type="SAM" id="Phobius"/>
    </source>
</evidence>
<dbReference type="RefSeq" id="WP_196394969.1">
    <property type="nucleotide sequence ID" value="NZ_JADNYM010000001.1"/>
</dbReference>
<evidence type="ECO:0000313" key="3">
    <source>
        <dbReference type="Proteomes" id="UP000655366"/>
    </source>
</evidence>
<protein>
    <submittedName>
        <fullName evidence="2">DUF4389 domain-containing protein</fullName>
    </submittedName>
</protein>
<keyword evidence="1" id="KW-0812">Transmembrane</keyword>
<feature type="transmembrane region" description="Helical" evidence="1">
    <location>
        <begin position="340"/>
        <end position="356"/>
    </location>
</feature>
<feature type="transmembrane region" description="Helical" evidence="1">
    <location>
        <begin position="306"/>
        <end position="334"/>
    </location>
</feature>
<accession>A0A931CKX1</accession>
<reference evidence="2 3" key="1">
    <citation type="submission" date="2020-11" db="EMBL/GenBank/DDBJ databases">
        <title>Arthrobacter antarcticus sp. nov., isolated from Antarctic Soil.</title>
        <authorList>
            <person name="Li J."/>
        </authorList>
    </citation>
    <scope>NUCLEOTIDE SEQUENCE [LARGE SCALE GENOMIC DNA]</scope>
    <source>
        <strain evidence="2 3">Z1-20</strain>
    </source>
</reference>
<dbReference type="InterPro" id="IPR025498">
    <property type="entry name" value="DUF4389"/>
</dbReference>
<proteinExistence type="predicted"/>
<comment type="caution">
    <text evidence="2">The sequence shown here is derived from an EMBL/GenBank/DDBJ whole genome shotgun (WGS) entry which is preliminary data.</text>
</comment>
<sequence>MTSNLSVDRRNAPSGNVRRGVAGAVVALVLGTLLALLGSGGIIGGVASALVASRQGPDGYFVSPTRAFATNSYALSTPPAQIEADSVPFDLGSLRISAAFTAPDGQVFIGVGAKADVEKYLSGVHSTQIIGIKTSPFRVSYSDVPGSAVPTPPAEQSFWAKQASGSGTQQITTDLRSGDWVVVVMNADASAGVTVNMQAGFRSELFGTLTPALFIGGVALVIIGAGLIAIGAVGLGRRVSSSKNAQAAGLTGELDDSHRMSGAGPLELAKSGPMPSAGITHQKLYPASLSGELDPQLSRGLWLVKWLLAIPHYIVLFFLWFAVLVTTLVAGITILFTGRYPLALFNFAVGVLRWNWRVTFYAYSALATDKYPPFTLASADYPADFEVDYPQQLSHGLVLVKWWLLAFPHLLIVGMFSSAAWPAWSLTDTWSSDYYRAAGLSLLGVLVLIAAIMLLFTGRYPRALFDLIMGVNRWIYRVATYVLLLRDEYPPFRLDQGPQEPADSAVG</sequence>
<organism evidence="2 3">
    <name type="scientific">Arthrobacter terrae</name>
    <dbReference type="NCBI Taxonomy" id="2935737"/>
    <lineage>
        <taxon>Bacteria</taxon>
        <taxon>Bacillati</taxon>
        <taxon>Actinomycetota</taxon>
        <taxon>Actinomycetes</taxon>
        <taxon>Micrococcales</taxon>
        <taxon>Micrococcaceae</taxon>
        <taxon>Arthrobacter</taxon>
    </lineage>
</organism>
<dbReference type="EMBL" id="JADNYM010000001">
    <property type="protein sequence ID" value="MBG0738035.1"/>
    <property type="molecule type" value="Genomic_DNA"/>
</dbReference>
<evidence type="ECO:0000313" key="2">
    <source>
        <dbReference type="EMBL" id="MBG0738035.1"/>
    </source>
</evidence>
<gene>
    <name evidence="2" type="ORF">IV500_01105</name>
</gene>
<dbReference type="Pfam" id="PF14333">
    <property type="entry name" value="DUF4389"/>
    <property type="match status" value="2"/>
</dbReference>